<name>A0A7W8B7M2_STRST</name>
<feature type="non-terminal residue" evidence="1">
    <location>
        <position position="1"/>
    </location>
</feature>
<comment type="caution">
    <text evidence="1">The sequence shown here is derived from an EMBL/GenBank/DDBJ whole genome shotgun (WGS) entry which is preliminary data.</text>
</comment>
<evidence type="ECO:0000313" key="1">
    <source>
        <dbReference type="EMBL" id="MBB5110048.1"/>
    </source>
</evidence>
<dbReference type="Proteomes" id="UP000549009">
    <property type="component" value="Unassembled WGS sequence"/>
</dbReference>
<protein>
    <submittedName>
        <fullName evidence="1">Uncharacterized protein</fullName>
    </submittedName>
</protein>
<accession>A0A7W8B7M2</accession>
<dbReference type="AlphaFoldDB" id="A0A7W8B7M2"/>
<gene>
    <name evidence="1" type="ORF">FHS40_009178</name>
</gene>
<evidence type="ECO:0000313" key="2">
    <source>
        <dbReference type="Proteomes" id="UP000549009"/>
    </source>
</evidence>
<reference evidence="1 2" key="1">
    <citation type="submission" date="2020-08" db="EMBL/GenBank/DDBJ databases">
        <title>Genomic Encyclopedia of Type Strains, Phase III (KMG-III): the genomes of soil and plant-associated and newly described type strains.</title>
        <authorList>
            <person name="Whitman W."/>
        </authorList>
    </citation>
    <scope>NUCLEOTIDE SEQUENCE [LARGE SCALE GENOMIC DNA]</scope>
    <source>
        <strain evidence="1 2">CECT 3146</strain>
    </source>
</reference>
<organism evidence="1 2">
    <name type="scientific">Streptomyces spectabilis</name>
    <dbReference type="NCBI Taxonomy" id="68270"/>
    <lineage>
        <taxon>Bacteria</taxon>
        <taxon>Bacillati</taxon>
        <taxon>Actinomycetota</taxon>
        <taxon>Actinomycetes</taxon>
        <taxon>Kitasatosporales</taxon>
        <taxon>Streptomycetaceae</taxon>
        <taxon>Streptomyces</taxon>
    </lineage>
</organism>
<sequence length="24" mass="2765">YVTLSPHRIDAILRAALALNNTWR</sequence>
<proteinExistence type="predicted"/>
<dbReference type="EMBL" id="JACHJD010000061">
    <property type="protein sequence ID" value="MBB5110048.1"/>
    <property type="molecule type" value="Genomic_DNA"/>
</dbReference>
<keyword evidence="2" id="KW-1185">Reference proteome</keyword>